<accession>A0ABT4T1W1</accession>
<proteinExistence type="predicted"/>
<dbReference type="Pfam" id="PF25608">
    <property type="entry name" value="NAL1_N"/>
    <property type="match status" value="1"/>
</dbReference>
<evidence type="ECO:0000313" key="3">
    <source>
        <dbReference type="Proteomes" id="UP001212498"/>
    </source>
</evidence>
<dbReference type="InterPro" id="IPR057905">
    <property type="entry name" value="Nal1_N"/>
</dbReference>
<name>A0ABT4T1W1_9ACTN</name>
<organism evidence="2 3">
    <name type="scientific">Nonomuraea ferruginea</name>
    <dbReference type="NCBI Taxonomy" id="46174"/>
    <lineage>
        <taxon>Bacteria</taxon>
        <taxon>Bacillati</taxon>
        <taxon>Actinomycetota</taxon>
        <taxon>Actinomycetes</taxon>
        <taxon>Streptosporangiales</taxon>
        <taxon>Streptosporangiaceae</taxon>
        <taxon>Nonomuraea</taxon>
    </lineage>
</organism>
<dbReference type="Proteomes" id="UP001212498">
    <property type="component" value="Unassembled WGS sequence"/>
</dbReference>
<dbReference type="InterPro" id="IPR043504">
    <property type="entry name" value="Peptidase_S1_PA_chymotrypsin"/>
</dbReference>
<sequence>MKLSRETEDRLHRGKRKILDYFGADPNVTGAGIGFRRRGGQWTEEPAVVVLVAKKRPAALVSNRRLLPATVEVDGVTCEVDVIQAGPFTMGTVTVTVTATAAAGKVTGRMRPPRPGCSISNTMDGNTAGTLGLFVLDNKDGKVCLLSNNHVIARMGRATPAEDIIQPGAHDGGTRPDDIIAYVKRWAPIDDGTSVDAAIAELTDQKGFVLEPALDRMPGPSADHPVVGIHTAGDGYGTNALVRMDKALAALDVSVAVRDASGKVVAAPDAVVAPEPYMKIEKVGRTSGYSSSTITAIGVESYLDSIRFTDLILTESFGSPGDSGSAVFAGGDGSTFVEPENQRPCPLLSTVGDYYRLPLTQDNDLADDLRDDFLAQSLVGRLLTRLAYLNQQAVVDRLAGKQATGSELSYASQYYTKYHDFMATVLADPGSTAVVTEEHLEDVALVIYGLNQTVLTAEEGRLAFKLFQEALTPTLGMNRRQVLAYMNQPDLYKLVYDAIAAVPTIETNGPMEMPR</sequence>
<dbReference type="InterPro" id="IPR009003">
    <property type="entry name" value="Peptidase_S1_PA"/>
</dbReference>
<comment type="caution">
    <text evidence="2">The sequence shown here is derived from an EMBL/GenBank/DDBJ whole genome shotgun (WGS) entry which is preliminary data.</text>
</comment>
<keyword evidence="3" id="KW-1185">Reference proteome</keyword>
<feature type="domain" description="Nal1 N-terminal" evidence="1">
    <location>
        <begin position="30"/>
        <end position="83"/>
    </location>
</feature>
<dbReference type="EMBL" id="JAPNUD010000068">
    <property type="protein sequence ID" value="MDA0643498.1"/>
    <property type="molecule type" value="Genomic_DNA"/>
</dbReference>
<gene>
    <name evidence="2" type="ORF">OUY24_22955</name>
</gene>
<evidence type="ECO:0000259" key="1">
    <source>
        <dbReference type="Pfam" id="PF25608"/>
    </source>
</evidence>
<reference evidence="2 3" key="1">
    <citation type="submission" date="2022-11" db="EMBL/GenBank/DDBJ databases">
        <title>Nonomuraea corallina sp. nov., a new species of the genus Nonomuraea isolated from sea side sediment in Thai sea.</title>
        <authorList>
            <person name="Ngamcharungchit C."/>
            <person name="Matsumoto A."/>
            <person name="Suriyachadkun C."/>
            <person name="Panbangred W."/>
            <person name="Inahashi Y."/>
            <person name="Intra B."/>
        </authorList>
    </citation>
    <scope>NUCLEOTIDE SEQUENCE [LARGE SCALE GENOMIC DNA]</scope>
    <source>
        <strain evidence="2 3">DSM 43553</strain>
    </source>
</reference>
<protein>
    <recommendedName>
        <fullName evidence="1">Nal1 N-terminal domain-containing protein</fullName>
    </recommendedName>
</protein>
<evidence type="ECO:0000313" key="2">
    <source>
        <dbReference type="EMBL" id="MDA0643498.1"/>
    </source>
</evidence>
<dbReference type="SUPFAM" id="SSF50494">
    <property type="entry name" value="Trypsin-like serine proteases"/>
    <property type="match status" value="1"/>
</dbReference>
<dbReference type="RefSeq" id="WP_271277756.1">
    <property type="nucleotide sequence ID" value="NZ_BAABFD010000018.1"/>
</dbReference>
<dbReference type="Gene3D" id="2.40.10.10">
    <property type="entry name" value="Trypsin-like serine proteases"/>
    <property type="match status" value="1"/>
</dbReference>